<dbReference type="AlphaFoldDB" id="A0A1N6SES2"/>
<organism evidence="2 3">
    <name type="scientific">Halanaerobium kushneri</name>
    <dbReference type="NCBI Taxonomy" id="56779"/>
    <lineage>
        <taxon>Bacteria</taxon>
        <taxon>Bacillati</taxon>
        <taxon>Bacillota</taxon>
        <taxon>Clostridia</taxon>
        <taxon>Halanaerobiales</taxon>
        <taxon>Halanaerobiaceae</taxon>
        <taxon>Halanaerobium</taxon>
    </lineage>
</organism>
<feature type="domain" description="Polymerase beta nucleotidyltransferase" evidence="1">
    <location>
        <begin position="8"/>
        <end position="99"/>
    </location>
</feature>
<name>A0A1N6SES2_9FIRM</name>
<dbReference type="GO" id="GO:0016740">
    <property type="term" value="F:transferase activity"/>
    <property type="evidence" value="ECO:0007669"/>
    <property type="project" value="UniProtKB-KW"/>
</dbReference>
<proteinExistence type="predicted"/>
<dbReference type="STRING" id="56779.SAMN05421834_10418"/>
<reference evidence="3" key="1">
    <citation type="submission" date="2017-01" db="EMBL/GenBank/DDBJ databases">
        <authorList>
            <person name="Varghese N."/>
            <person name="Submissions S."/>
        </authorList>
    </citation>
    <scope>NUCLEOTIDE SEQUENCE [LARGE SCALE GENOMIC DNA]</scope>
    <source>
        <strain evidence="3">ATCC 700103</strain>
    </source>
</reference>
<dbReference type="RefSeq" id="WP_076544050.1">
    <property type="nucleotide sequence ID" value="NZ_FTNC01000004.1"/>
</dbReference>
<dbReference type="CDD" id="cd05403">
    <property type="entry name" value="NT_KNTase_like"/>
    <property type="match status" value="1"/>
</dbReference>
<accession>A0A1N6SES2</accession>
<dbReference type="SUPFAM" id="SSF81301">
    <property type="entry name" value="Nucleotidyltransferase"/>
    <property type="match status" value="1"/>
</dbReference>
<dbReference type="OrthoDB" id="2112394at2"/>
<dbReference type="InterPro" id="IPR052930">
    <property type="entry name" value="TA_antitoxin_MntA"/>
</dbReference>
<sequence>MKKKVIDKIIKIARENNEIKAVYLFGSQAKNQASVNSDIDIAILLQDNYTEKSGEIKVEIYEELIKAGLDNIDLVILNKASALLKYEVVKENYLLYKKEDFDAASYQSLAIRKYLDFEYYLKKNQQKFKERILNG</sequence>
<evidence type="ECO:0000259" key="1">
    <source>
        <dbReference type="Pfam" id="PF18765"/>
    </source>
</evidence>
<dbReference type="PANTHER" id="PTHR43852:SF4">
    <property type="entry name" value="NUCLEOTIDYLTRANSFERASE"/>
    <property type="match status" value="1"/>
</dbReference>
<dbReference type="Pfam" id="PF18765">
    <property type="entry name" value="Polbeta"/>
    <property type="match status" value="1"/>
</dbReference>
<keyword evidence="3" id="KW-1185">Reference proteome</keyword>
<dbReference type="EMBL" id="FTNC01000004">
    <property type="protein sequence ID" value="SIQ39446.1"/>
    <property type="molecule type" value="Genomic_DNA"/>
</dbReference>
<evidence type="ECO:0000313" key="3">
    <source>
        <dbReference type="Proteomes" id="UP000185669"/>
    </source>
</evidence>
<protein>
    <submittedName>
        <fullName evidence="2">Predicted nucleotidyltransferase</fullName>
    </submittedName>
</protein>
<keyword evidence="2" id="KW-0808">Transferase</keyword>
<evidence type="ECO:0000313" key="2">
    <source>
        <dbReference type="EMBL" id="SIQ39446.1"/>
    </source>
</evidence>
<dbReference type="NCBIfam" id="NF047752">
    <property type="entry name" value="MntA_antitoxin"/>
    <property type="match status" value="1"/>
</dbReference>
<gene>
    <name evidence="2" type="ORF">SAMN05421834_10418</name>
</gene>
<dbReference type="Proteomes" id="UP000185669">
    <property type="component" value="Unassembled WGS sequence"/>
</dbReference>
<dbReference type="InterPro" id="IPR041633">
    <property type="entry name" value="Polbeta"/>
</dbReference>
<dbReference type="InterPro" id="IPR043519">
    <property type="entry name" value="NT_sf"/>
</dbReference>
<dbReference type="Gene3D" id="3.30.460.10">
    <property type="entry name" value="Beta Polymerase, domain 2"/>
    <property type="match status" value="1"/>
</dbReference>
<dbReference type="PANTHER" id="PTHR43852">
    <property type="entry name" value="NUCLEOTIDYLTRANSFERASE"/>
    <property type="match status" value="1"/>
</dbReference>